<feature type="compositionally biased region" description="Low complexity" evidence="1">
    <location>
        <begin position="165"/>
        <end position="181"/>
    </location>
</feature>
<dbReference type="OrthoDB" id="18719at10239"/>
<dbReference type="EMBL" id="MG757154">
    <property type="protein sequence ID" value="AVD99440.1"/>
    <property type="molecule type" value="Genomic_DNA"/>
</dbReference>
<sequence>MLTIIVPLEEGFDETTRKFVVAKSYKLELEHSLATLSKWESFYEKPFLGKEEKTPEETLWYIRNAMILTPDVPPEVFERFTDQNVDEINKYIAAKMTATWFAERGPKKRNTEIVTSEVIYSWMIALNIWKECEHWHLNRLLTLIRVRNEQNTPPKKMSKAEALARQRQLNAQRRSQFGSSG</sequence>
<proteinExistence type="predicted"/>
<dbReference type="Proteomes" id="UP000241360">
    <property type="component" value="Segment"/>
</dbReference>
<gene>
    <name evidence="2" type="ORF">SEA_BING_18</name>
</gene>
<keyword evidence="3" id="KW-1185">Reference proteome</keyword>
<evidence type="ECO:0000313" key="2">
    <source>
        <dbReference type="EMBL" id="AVD99440.1"/>
    </source>
</evidence>
<reference evidence="3" key="1">
    <citation type="submission" date="2018-01" db="EMBL/GenBank/DDBJ databases">
        <authorList>
            <person name="Wardenburg K.E."/>
            <person name="Rana S."/>
            <person name="Felix E."/>
            <person name="Puentes R.J."/>
            <person name="Shaffer C.D."/>
            <person name="Weston-Hafer K.A."/>
            <person name="Russell D.A."/>
            <person name="Pope W.H."/>
            <person name="Jacobs-Sera D."/>
            <person name="Hendrix R.W."/>
            <person name="Hatfull G.F."/>
        </authorList>
    </citation>
    <scope>NUCLEOTIDE SEQUENCE [LARGE SCALE GENOMIC DNA]</scope>
</reference>
<organism evidence="2 3">
    <name type="scientific">Streptomyces phage Bing</name>
    <dbReference type="NCBI Taxonomy" id="2079427"/>
    <lineage>
        <taxon>Viruses</taxon>
        <taxon>Duplodnaviria</taxon>
        <taxon>Heunggongvirae</taxon>
        <taxon>Uroviricota</taxon>
        <taxon>Caudoviricetes</taxon>
        <taxon>Bingvirus</taxon>
        <taxon>Bingvirus bing</taxon>
    </lineage>
</organism>
<name>A0A2L1IW47_9CAUD</name>
<accession>A0A2L1IW47</accession>
<evidence type="ECO:0000256" key="1">
    <source>
        <dbReference type="SAM" id="MobiDB-lite"/>
    </source>
</evidence>
<evidence type="ECO:0000313" key="3">
    <source>
        <dbReference type="Proteomes" id="UP000241360"/>
    </source>
</evidence>
<protein>
    <submittedName>
        <fullName evidence="2">Uncharacterized protein</fullName>
    </submittedName>
</protein>
<feature type="region of interest" description="Disordered" evidence="1">
    <location>
        <begin position="151"/>
        <end position="181"/>
    </location>
</feature>